<dbReference type="SUPFAM" id="SSF88723">
    <property type="entry name" value="PIN domain-like"/>
    <property type="match status" value="1"/>
</dbReference>
<gene>
    <name evidence="2" type="ORF">SAMN06275492_12439</name>
</gene>
<proteinExistence type="predicted"/>
<name>A0A1X7KBC3_9BACT</name>
<dbReference type="Gene3D" id="3.40.50.1010">
    <property type="entry name" value="5'-nuclease"/>
    <property type="match status" value="1"/>
</dbReference>
<evidence type="ECO:0000313" key="3">
    <source>
        <dbReference type="Proteomes" id="UP000193355"/>
    </source>
</evidence>
<dbReference type="Proteomes" id="UP000193355">
    <property type="component" value="Unassembled WGS sequence"/>
</dbReference>
<sequence>MVDYILDACSLIAFFRGEKGSDCVAEILVNNDCAIHAVNWCEVLYDLMKSQEGESKVQEFSDDLRKCGVNIYETVDGDMCKEVACLKAKFFERKETLAFADCFALALSKRFDAPLVTSDKEMISVWDEYKIHFFRPPKLWFTPHPMIKKAMNGEIKIDRYTSESDIVPIVNRLIQETAWLLKASFLDRRRFEAGFYAVLEDSPDDGRSKTLSLNMGAELAELHNPSLLMEALLAGILAGAGYGPKLD</sequence>
<dbReference type="InterPro" id="IPR002716">
    <property type="entry name" value="PIN_dom"/>
</dbReference>
<evidence type="ECO:0000259" key="1">
    <source>
        <dbReference type="Pfam" id="PF01850"/>
    </source>
</evidence>
<dbReference type="RefSeq" id="WP_085545054.1">
    <property type="nucleotide sequence ID" value="NZ_FXBB01000024.1"/>
</dbReference>
<dbReference type="Pfam" id="PF01850">
    <property type="entry name" value="PIN"/>
    <property type="match status" value="1"/>
</dbReference>
<dbReference type="InterPro" id="IPR029060">
    <property type="entry name" value="PIN-like_dom_sf"/>
</dbReference>
<dbReference type="OrthoDB" id="582338at2"/>
<keyword evidence="3" id="KW-1185">Reference proteome</keyword>
<dbReference type="EMBL" id="FXBB01000024">
    <property type="protein sequence ID" value="SMG38184.1"/>
    <property type="molecule type" value="Genomic_DNA"/>
</dbReference>
<reference evidence="3" key="1">
    <citation type="submission" date="2017-04" db="EMBL/GenBank/DDBJ databases">
        <authorList>
            <person name="Varghese N."/>
            <person name="Submissions S."/>
        </authorList>
    </citation>
    <scope>NUCLEOTIDE SEQUENCE [LARGE SCALE GENOMIC DNA]</scope>
    <source>
        <strain evidence="3">USBA 82</strain>
    </source>
</reference>
<accession>A0A1X7KBC3</accession>
<protein>
    <submittedName>
        <fullName evidence="2">PIN domain nuclease, a component of toxin-antitoxin system (PIN domain)</fullName>
    </submittedName>
</protein>
<dbReference type="AlphaFoldDB" id="A0A1X7KBC3"/>
<feature type="domain" description="PIN" evidence="1">
    <location>
        <begin position="4"/>
        <end position="123"/>
    </location>
</feature>
<dbReference type="STRING" id="561720.SAMN06275492_12439"/>
<evidence type="ECO:0000313" key="2">
    <source>
        <dbReference type="EMBL" id="SMG38184.1"/>
    </source>
</evidence>
<organism evidence="2 3">
    <name type="scientific">Dethiosulfovibrio salsuginis</name>
    <dbReference type="NCBI Taxonomy" id="561720"/>
    <lineage>
        <taxon>Bacteria</taxon>
        <taxon>Thermotogati</taxon>
        <taxon>Synergistota</taxon>
        <taxon>Synergistia</taxon>
        <taxon>Synergistales</taxon>
        <taxon>Dethiosulfovibrionaceae</taxon>
        <taxon>Dethiosulfovibrio</taxon>
    </lineage>
</organism>
<dbReference type="CDD" id="cd18689">
    <property type="entry name" value="PIN_VapC-like"/>
    <property type="match status" value="1"/>
</dbReference>